<name>A0A1I7WD63_HETBA</name>
<protein>
    <submittedName>
        <fullName evidence="2">Uncharacterized protein</fullName>
    </submittedName>
</protein>
<proteinExistence type="predicted"/>
<accession>A0A1I7WD63</accession>
<dbReference type="WBParaSite" id="Hba_02694">
    <property type="protein sequence ID" value="Hba_02694"/>
    <property type="gene ID" value="Hba_02694"/>
</dbReference>
<evidence type="ECO:0000313" key="2">
    <source>
        <dbReference type="WBParaSite" id="Hba_02694"/>
    </source>
</evidence>
<evidence type="ECO:0000313" key="1">
    <source>
        <dbReference type="Proteomes" id="UP000095283"/>
    </source>
</evidence>
<keyword evidence="1" id="KW-1185">Reference proteome</keyword>
<organism evidence="1 2">
    <name type="scientific">Heterorhabditis bacteriophora</name>
    <name type="common">Entomopathogenic nematode worm</name>
    <dbReference type="NCBI Taxonomy" id="37862"/>
    <lineage>
        <taxon>Eukaryota</taxon>
        <taxon>Metazoa</taxon>
        <taxon>Ecdysozoa</taxon>
        <taxon>Nematoda</taxon>
        <taxon>Chromadorea</taxon>
        <taxon>Rhabditida</taxon>
        <taxon>Rhabditina</taxon>
        <taxon>Rhabditomorpha</taxon>
        <taxon>Strongyloidea</taxon>
        <taxon>Heterorhabditidae</taxon>
        <taxon>Heterorhabditis</taxon>
    </lineage>
</organism>
<reference evidence="2" key="1">
    <citation type="submission" date="2016-11" db="UniProtKB">
        <authorList>
            <consortium name="WormBaseParasite"/>
        </authorList>
    </citation>
    <scope>IDENTIFICATION</scope>
</reference>
<dbReference type="AlphaFoldDB" id="A0A1I7WD63"/>
<sequence length="132" mass="15257">MVRIRILPSQGNNNVASRCREASLSRGNTRAYALVNGLANGENPYWLPKPDHSGSMSGRKITCLRLVAVSLYYYPLIGCFVIQGSRNTYIIELIIITIFLSKLKRLYTVCRSKIYIGIYKYQYYWYDLPKIF</sequence>
<dbReference type="Proteomes" id="UP000095283">
    <property type="component" value="Unplaced"/>
</dbReference>